<dbReference type="Pfam" id="PF01636">
    <property type="entry name" value="APH"/>
    <property type="match status" value="1"/>
</dbReference>
<protein>
    <submittedName>
        <fullName evidence="2">Kinase-like protein</fullName>
    </submittedName>
</protein>
<keyword evidence="2" id="KW-0418">Kinase</keyword>
<evidence type="ECO:0000313" key="3">
    <source>
        <dbReference type="Proteomes" id="UP000799764"/>
    </source>
</evidence>
<keyword evidence="3" id="KW-1185">Reference proteome</keyword>
<dbReference type="EMBL" id="MU001510">
    <property type="protein sequence ID" value="KAF2439189.1"/>
    <property type="molecule type" value="Genomic_DNA"/>
</dbReference>
<keyword evidence="2" id="KW-0808">Transferase</keyword>
<dbReference type="GO" id="GO:0016301">
    <property type="term" value="F:kinase activity"/>
    <property type="evidence" value="ECO:0007669"/>
    <property type="project" value="UniProtKB-KW"/>
</dbReference>
<dbReference type="AlphaFoldDB" id="A0A9P4U5L8"/>
<organism evidence="2 3">
    <name type="scientific">Karstenula rhodostoma CBS 690.94</name>
    <dbReference type="NCBI Taxonomy" id="1392251"/>
    <lineage>
        <taxon>Eukaryota</taxon>
        <taxon>Fungi</taxon>
        <taxon>Dikarya</taxon>
        <taxon>Ascomycota</taxon>
        <taxon>Pezizomycotina</taxon>
        <taxon>Dothideomycetes</taxon>
        <taxon>Pleosporomycetidae</taxon>
        <taxon>Pleosporales</taxon>
        <taxon>Massarineae</taxon>
        <taxon>Didymosphaeriaceae</taxon>
        <taxon>Karstenula</taxon>
    </lineage>
</organism>
<dbReference type="Gene3D" id="3.30.200.20">
    <property type="entry name" value="Phosphorylase Kinase, domain 1"/>
    <property type="match status" value="1"/>
</dbReference>
<dbReference type="InterPro" id="IPR002575">
    <property type="entry name" value="Aminoglycoside_PTrfase"/>
</dbReference>
<accession>A0A9P4U5L8</accession>
<dbReference type="SUPFAM" id="SSF56112">
    <property type="entry name" value="Protein kinase-like (PK-like)"/>
    <property type="match status" value="1"/>
</dbReference>
<evidence type="ECO:0000259" key="1">
    <source>
        <dbReference type="Pfam" id="PF01636"/>
    </source>
</evidence>
<feature type="domain" description="Aminoglycoside phosphotransferase" evidence="1">
    <location>
        <begin position="84"/>
        <end position="309"/>
    </location>
</feature>
<comment type="caution">
    <text evidence="2">The sequence shown here is derived from an EMBL/GenBank/DDBJ whole genome shotgun (WGS) entry which is preliminary data.</text>
</comment>
<evidence type="ECO:0000313" key="2">
    <source>
        <dbReference type="EMBL" id="KAF2439189.1"/>
    </source>
</evidence>
<reference evidence="2" key="1">
    <citation type="journal article" date="2020" name="Stud. Mycol.">
        <title>101 Dothideomycetes genomes: a test case for predicting lifestyles and emergence of pathogens.</title>
        <authorList>
            <person name="Haridas S."/>
            <person name="Albert R."/>
            <person name="Binder M."/>
            <person name="Bloem J."/>
            <person name="Labutti K."/>
            <person name="Salamov A."/>
            <person name="Andreopoulos B."/>
            <person name="Baker S."/>
            <person name="Barry K."/>
            <person name="Bills G."/>
            <person name="Bluhm B."/>
            <person name="Cannon C."/>
            <person name="Castanera R."/>
            <person name="Culley D."/>
            <person name="Daum C."/>
            <person name="Ezra D."/>
            <person name="Gonzalez J."/>
            <person name="Henrissat B."/>
            <person name="Kuo A."/>
            <person name="Liang C."/>
            <person name="Lipzen A."/>
            <person name="Lutzoni F."/>
            <person name="Magnuson J."/>
            <person name="Mondo S."/>
            <person name="Nolan M."/>
            <person name="Ohm R."/>
            <person name="Pangilinan J."/>
            <person name="Park H.-J."/>
            <person name="Ramirez L."/>
            <person name="Alfaro M."/>
            <person name="Sun H."/>
            <person name="Tritt A."/>
            <person name="Yoshinaga Y."/>
            <person name="Zwiers L.-H."/>
            <person name="Turgeon B."/>
            <person name="Goodwin S."/>
            <person name="Spatafora J."/>
            <person name="Crous P."/>
            <person name="Grigoriev I."/>
        </authorList>
    </citation>
    <scope>NUCLEOTIDE SEQUENCE</scope>
    <source>
        <strain evidence="2">CBS 690.94</strain>
    </source>
</reference>
<dbReference type="InterPro" id="IPR011009">
    <property type="entry name" value="Kinase-like_dom_sf"/>
</dbReference>
<dbReference type="OrthoDB" id="25129at2759"/>
<dbReference type="Proteomes" id="UP000799764">
    <property type="component" value="Unassembled WGS sequence"/>
</dbReference>
<proteinExistence type="predicted"/>
<dbReference type="Gene3D" id="3.90.1200.10">
    <property type="match status" value="1"/>
</dbReference>
<name>A0A9P4U5L8_9PLEO</name>
<sequence>MPPLPAPALQALATTLQSLLSTTPYACTSLTQLTGGTTSFVFLGTLTTPLVLTSPSGVQRTEETVIIKHAAPFASIHTDFLVDAGRVKYEAAMLGALRGFRPGGDASGVEVPEVYWYDAAGKVLVIQYIPATVPLHKNLHSLSTSEAARIGHALGTWLKAFHAWCEEPAQEGLKEMVEGNREEVDLKWKLTWGQGTEVLDTMEDVVGKEERAAWDKASASAWEEKEVRDNGVVHGDFWAGNVLIPHALPAQENAGELQLSVIDFEFTHLSPASTDLAQFLGSLLELSYTALSPPPSTLPLLTAFLAGYGPLSEDLKWRTAIYVGAFVVNWWSRGPPGRQDVDAERRERGVELAKKGVGWVRSGWERDLKAFEGGPLWVLFTG</sequence>
<gene>
    <name evidence="2" type="ORF">P171DRAFT_448670</name>
</gene>